<dbReference type="GO" id="GO:0003677">
    <property type="term" value="F:DNA binding"/>
    <property type="evidence" value="ECO:0007669"/>
    <property type="project" value="UniProtKB-KW"/>
</dbReference>
<dbReference type="AlphaFoldDB" id="S3BF66"/>
<protein>
    <recommendedName>
        <fullName evidence="10">Transposase DNA-binding domain-containing protein</fullName>
    </recommendedName>
</protein>
<evidence type="ECO:0000256" key="5">
    <source>
        <dbReference type="SAM" id="MobiDB-lite"/>
    </source>
</evidence>
<organism evidence="8 9">
    <name type="scientific">Sutterella wadsworthensis HGA0223</name>
    <dbReference type="NCBI Taxonomy" id="1203554"/>
    <lineage>
        <taxon>Bacteria</taxon>
        <taxon>Pseudomonadati</taxon>
        <taxon>Pseudomonadota</taxon>
        <taxon>Betaproteobacteria</taxon>
        <taxon>Burkholderiales</taxon>
        <taxon>Sutterellaceae</taxon>
        <taxon>Sutterella</taxon>
    </lineage>
</organism>
<dbReference type="GO" id="GO:0006310">
    <property type="term" value="P:DNA recombination"/>
    <property type="evidence" value="ECO:0007669"/>
    <property type="project" value="UniProtKB-KW"/>
</dbReference>
<evidence type="ECO:0000256" key="1">
    <source>
        <dbReference type="ARBA" id="ARBA00008761"/>
    </source>
</evidence>
<dbReference type="EMBL" id="ATCF01000012">
    <property type="protein sequence ID" value="EPD99963.1"/>
    <property type="molecule type" value="Genomic_DNA"/>
</dbReference>
<proteinExistence type="inferred from homology"/>
<dbReference type="Pfam" id="PF01385">
    <property type="entry name" value="OrfB_IS605"/>
    <property type="match status" value="1"/>
</dbReference>
<dbReference type="GO" id="GO:0032196">
    <property type="term" value="P:transposition"/>
    <property type="evidence" value="ECO:0007669"/>
    <property type="project" value="UniProtKB-KW"/>
</dbReference>
<dbReference type="NCBIfam" id="NF040570">
    <property type="entry name" value="guided_TnpB"/>
    <property type="match status" value="1"/>
</dbReference>
<dbReference type="Proteomes" id="UP000014400">
    <property type="component" value="Unassembled WGS sequence"/>
</dbReference>
<evidence type="ECO:0000259" key="7">
    <source>
        <dbReference type="Pfam" id="PF07282"/>
    </source>
</evidence>
<dbReference type="InterPro" id="IPR001959">
    <property type="entry name" value="Transposase"/>
</dbReference>
<accession>S3BF66</accession>
<evidence type="ECO:0000313" key="8">
    <source>
        <dbReference type="EMBL" id="EPD99963.1"/>
    </source>
</evidence>
<dbReference type="STRING" id="1203554.HMPREF1476_00769"/>
<keyword evidence="4" id="KW-0233">DNA recombination</keyword>
<comment type="similarity">
    <text evidence="1">In the C-terminal section; belongs to the transposase 35 family.</text>
</comment>
<dbReference type="PATRIC" id="fig|1203554.3.peg.768"/>
<name>S3BF66_9BURK</name>
<comment type="caution">
    <text evidence="8">The sequence shown here is derived from an EMBL/GenBank/DDBJ whole genome shotgun (WGS) entry which is preliminary data.</text>
</comment>
<evidence type="ECO:0008006" key="10">
    <source>
        <dbReference type="Google" id="ProtNLM"/>
    </source>
</evidence>
<evidence type="ECO:0000256" key="3">
    <source>
        <dbReference type="ARBA" id="ARBA00023125"/>
    </source>
</evidence>
<gene>
    <name evidence="8" type="ORF">HMPREF1476_00769</name>
</gene>
<keyword evidence="9" id="KW-1185">Reference proteome</keyword>
<dbReference type="RefSeq" id="WP_016474107.1">
    <property type="nucleotide sequence ID" value="NZ_KE150480.1"/>
</dbReference>
<evidence type="ECO:0000256" key="4">
    <source>
        <dbReference type="ARBA" id="ARBA00023172"/>
    </source>
</evidence>
<feature type="domain" description="Cas12f1-like TNB" evidence="7">
    <location>
        <begin position="340"/>
        <end position="408"/>
    </location>
</feature>
<dbReference type="HOGENOM" id="CLU_032903_0_4_4"/>
<sequence>MQTGRSFAAHFEDDASREAYLTWSAAQMLVYNAKVEESNYFWKFRCKFWSPEPLPKPDQKYAHLVNPDTVPWVKEVPSAVRGIGAYRFFQAMTRFMRGLSKRPHRKPIRNADRQLTLTRDYFSVKQVSQKWWELTFGPKKKTAGRIRFRAHRRFEMPAMVMITCTNQCLQLGFSYEDELTEFPETEEEILARLRKLTPEELTERTIGGDVGVKIRLQLSSGESFNLSEIEKTRIARRDFGRRRHQRRLARMNPGSSNYRKQTRKIAKTYVYEKNVNNNFCHQTSHKIAVMEGIEVVALEDLNVAGMVRRPKPKYDDKGRAQPNGAAAKSGLNKAVTKSRFARLRTSILYKCRRNGKVAVFVNAKNSSRECSKCGYTAKENRPSQAVFCCGREGCGHEENADLNASRVIKNRGVKMILEGLVKKKESKKLLRVPRAKKRNIGVDRPESMPAEPSVCSCVLHGVVESWRL</sequence>
<keyword evidence="3" id="KW-0238">DNA-binding</keyword>
<evidence type="ECO:0000259" key="6">
    <source>
        <dbReference type="Pfam" id="PF01385"/>
    </source>
</evidence>
<dbReference type="InterPro" id="IPR010095">
    <property type="entry name" value="Cas12f1-like_TNB"/>
</dbReference>
<keyword evidence="2" id="KW-0815">Transposition</keyword>
<evidence type="ECO:0000256" key="2">
    <source>
        <dbReference type="ARBA" id="ARBA00022578"/>
    </source>
</evidence>
<evidence type="ECO:0000313" key="9">
    <source>
        <dbReference type="Proteomes" id="UP000014400"/>
    </source>
</evidence>
<feature type="region of interest" description="Disordered" evidence="5">
    <location>
        <begin position="309"/>
        <end position="331"/>
    </location>
</feature>
<feature type="domain" description="Probable transposase IS891/IS1136/IS1341" evidence="6">
    <location>
        <begin position="197"/>
        <end position="308"/>
    </location>
</feature>
<reference evidence="8 9" key="1">
    <citation type="submission" date="2013-04" db="EMBL/GenBank/DDBJ databases">
        <title>The Genome Sequence of Sutterella wadsworthensis HGA0223.</title>
        <authorList>
            <consortium name="The Broad Institute Genomics Platform"/>
            <person name="Earl A."/>
            <person name="Ward D."/>
            <person name="Feldgarden M."/>
            <person name="Gevers D."/>
            <person name="Schmidt T.M."/>
            <person name="Dover J."/>
            <person name="Dai D."/>
            <person name="Walker B."/>
            <person name="Young S."/>
            <person name="Zeng Q."/>
            <person name="Gargeya S."/>
            <person name="Fitzgerald M."/>
            <person name="Haas B."/>
            <person name="Abouelleil A."/>
            <person name="Allen A.W."/>
            <person name="Alvarado L."/>
            <person name="Arachchi H.M."/>
            <person name="Berlin A.M."/>
            <person name="Chapman S.B."/>
            <person name="Gainer-Dewar J."/>
            <person name="Goldberg J."/>
            <person name="Griggs A."/>
            <person name="Gujja S."/>
            <person name="Hansen M."/>
            <person name="Howarth C."/>
            <person name="Imamovic A."/>
            <person name="Ireland A."/>
            <person name="Larimer J."/>
            <person name="McCowan C."/>
            <person name="Murphy C."/>
            <person name="Pearson M."/>
            <person name="Poon T.W."/>
            <person name="Priest M."/>
            <person name="Roberts A."/>
            <person name="Saif S."/>
            <person name="Shea T."/>
            <person name="Sisk P."/>
            <person name="Sykes S."/>
            <person name="Wortman J."/>
            <person name="Nusbaum C."/>
            <person name="Birren B."/>
        </authorList>
    </citation>
    <scope>NUCLEOTIDE SEQUENCE [LARGE SCALE GENOMIC DNA]</scope>
    <source>
        <strain evidence="8 9">HGA0223</strain>
    </source>
</reference>
<dbReference type="eggNOG" id="COG0675">
    <property type="taxonomic scope" value="Bacteria"/>
</dbReference>
<dbReference type="Pfam" id="PF07282">
    <property type="entry name" value="Cas12f1-like_TNB"/>
    <property type="match status" value="1"/>
</dbReference>